<proteinExistence type="predicted"/>
<evidence type="ECO:0000313" key="1">
    <source>
        <dbReference type="EMBL" id="PNX71414.1"/>
    </source>
</evidence>
<protein>
    <submittedName>
        <fullName evidence="1">Uncharacterized protein</fullName>
    </submittedName>
</protein>
<name>A0A2K3KYP8_TRIPR</name>
<reference evidence="1 2" key="2">
    <citation type="journal article" date="2017" name="Front. Plant Sci.">
        <title>Gene Classification and Mining of Molecular Markers Useful in Red Clover (Trifolium pratense) Breeding.</title>
        <authorList>
            <person name="Istvanek J."/>
            <person name="Dluhosova J."/>
            <person name="Dluhos P."/>
            <person name="Patkova L."/>
            <person name="Nedelnik J."/>
            <person name="Repkova J."/>
        </authorList>
    </citation>
    <scope>NUCLEOTIDE SEQUENCE [LARGE SCALE GENOMIC DNA]</scope>
    <source>
        <strain evidence="2">cv. Tatra</strain>
        <tissue evidence="1">Young leaves</tissue>
    </source>
</reference>
<organism evidence="1 2">
    <name type="scientific">Trifolium pratense</name>
    <name type="common">Red clover</name>
    <dbReference type="NCBI Taxonomy" id="57577"/>
    <lineage>
        <taxon>Eukaryota</taxon>
        <taxon>Viridiplantae</taxon>
        <taxon>Streptophyta</taxon>
        <taxon>Embryophyta</taxon>
        <taxon>Tracheophyta</taxon>
        <taxon>Spermatophyta</taxon>
        <taxon>Magnoliopsida</taxon>
        <taxon>eudicotyledons</taxon>
        <taxon>Gunneridae</taxon>
        <taxon>Pentapetalae</taxon>
        <taxon>rosids</taxon>
        <taxon>fabids</taxon>
        <taxon>Fabales</taxon>
        <taxon>Fabaceae</taxon>
        <taxon>Papilionoideae</taxon>
        <taxon>50 kb inversion clade</taxon>
        <taxon>NPAAA clade</taxon>
        <taxon>Hologalegina</taxon>
        <taxon>IRL clade</taxon>
        <taxon>Trifolieae</taxon>
        <taxon>Trifolium</taxon>
    </lineage>
</organism>
<gene>
    <name evidence="1" type="ORF">L195_g027292</name>
</gene>
<dbReference type="AlphaFoldDB" id="A0A2K3KYP8"/>
<reference evidence="1 2" key="1">
    <citation type="journal article" date="2014" name="Am. J. Bot.">
        <title>Genome assembly and annotation for red clover (Trifolium pratense; Fabaceae).</title>
        <authorList>
            <person name="Istvanek J."/>
            <person name="Jaros M."/>
            <person name="Krenek A."/>
            <person name="Repkova J."/>
        </authorList>
    </citation>
    <scope>NUCLEOTIDE SEQUENCE [LARGE SCALE GENOMIC DNA]</scope>
    <source>
        <strain evidence="2">cv. Tatra</strain>
        <tissue evidence="1">Young leaves</tissue>
    </source>
</reference>
<dbReference type="Proteomes" id="UP000236291">
    <property type="component" value="Unassembled WGS sequence"/>
</dbReference>
<feature type="non-terminal residue" evidence="1">
    <location>
        <position position="1"/>
    </location>
</feature>
<evidence type="ECO:0000313" key="2">
    <source>
        <dbReference type="Proteomes" id="UP000236291"/>
    </source>
</evidence>
<dbReference type="EMBL" id="ASHM01023280">
    <property type="protein sequence ID" value="PNX71414.1"/>
    <property type="molecule type" value="Genomic_DNA"/>
</dbReference>
<comment type="caution">
    <text evidence="1">The sequence shown here is derived from an EMBL/GenBank/DDBJ whole genome shotgun (WGS) entry which is preliminary data.</text>
</comment>
<sequence length="85" mass="9768">RFVKIYQFSWFLVHRAGFLGVGGEGDTAHRRTTFPLWVVLSPGFVPSLLSSCSVSDSLKSLSLNSVQYFVIDFRQLGQKWLLFYY</sequence>
<accession>A0A2K3KYP8</accession>